<name>A0A123SNF9_STRSU</name>
<evidence type="ECO:0000313" key="4">
    <source>
        <dbReference type="EMBL" id="CYU38070.1"/>
    </source>
</evidence>
<evidence type="ECO:0000256" key="1">
    <source>
        <dbReference type="ARBA" id="ARBA00022676"/>
    </source>
</evidence>
<dbReference type="PANTHER" id="PTHR22916:SF51">
    <property type="entry name" value="GLYCOSYLTRANSFERASE EPSH-RELATED"/>
    <property type="match status" value="1"/>
</dbReference>
<dbReference type="SUPFAM" id="SSF53448">
    <property type="entry name" value="Nucleotide-diphospho-sugar transferases"/>
    <property type="match status" value="1"/>
</dbReference>
<organism evidence="4 7">
    <name type="scientific">Streptococcus suis</name>
    <dbReference type="NCBI Taxonomy" id="1307"/>
    <lineage>
        <taxon>Bacteria</taxon>
        <taxon>Bacillati</taxon>
        <taxon>Bacillota</taxon>
        <taxon>Bacilli</taxon>
        <taxon>Lactobacillales</taxon>
        <taxon>Streptococcaceae</taxon>
        <taxon>Streptococcus</taxon>
    </lineage>
</organism>
<dbReference type="InterPro" id="IPR029044">
    <property type="entry name" value="Nucleotide-diphossugar_trans"/>
</dbReference>
<dbReference type="Pfam" id="PF00535">
    <property type="entry name" value="Glycos_transf_2"/>
    <property type="match status" value="1"/>
</dbReference>
<dbReference type="CDD" id="cd00761">
    <property type="entry name" value="Glyco_tranf_GTA_type"/>
    <property type="match status" value="1"/>
</dbReference>
<dbReference type="RefSeq" id="WP_044673297.1">
    <property type="nucleotide sequence ID" value="NZ_CEEW01000074.1"/>
</dbReference>
<evidence type="ECO:0000313" key="7">
    <source>
        <dbReference type="Proteomes" id="UP000073434"/>
    </source>
</evidence>
<evidence type="ECO:0000259" key="3">
    <source>
        <dbReference type="Pfam" id="PF00535"/>
    </source>
</evidence>
<reference evidence="6 7" key="1">
    <citation type="submission" date="2016-02" db="EMBL/GenBank/DDBJ databases">
        <authorList>
            <consortium name="Pathogen Informatics"/>
        </authorList>
    </citation>
    <scope>NUCLEOTIDE SEQUENCE [LARGE SCALE GENOMIC DNA]</scope>
    <source>
        <strain evidence="4 7">LSS23</strain>
        <strain evidence="5 6">LSS32</strain>
    </source>
</reference>
<dbReference type="EC" id="2.4.1.-" evidence="4"/>
<proteinExistence type="predicted"/>
<keyword evidence="2 4" id="KW-0808">Transferase</keyword>
<dbReference type="InterPro" id="IPR001173">
    <property type="entry name" value="Glyco_trans_2-like"/>
</dbReference>
<dbReference type="Gene3D" id="3.90.550.10">
    <property type="entry name" value="Spore Coat Polysaccharide Biosynthesis Protein SpsA, Chain A"/>
    <property type="match status" value="1"/>
</dbReference>
<dbReference type="GO" id="GO:0016757">
    <property type="term" value="F:glycosyltransferase activity"/>
    <property type="evidence" value="ECO:0007669"/>
    <property type="project" value="UniProtKB-KW"/>
</dbReference>
<evidence type="ECO:0000313" key="6">
    <source>
        <dbReference type="Proteomes" id="UP000072618"/>
    </source>
</evidence>
<gene>
    <name evidence="4" type="ORF">ERS132385_00673</name>
    <name evidence="5" type="ORF">ERS132394_01192</name>
</gene>
<evidence type="ECO:0000313" key="5">
    <source>
        <dbReference type="EMBL" id="CYU69280.1"/>
    </source>
</evidence>
<dbReference type="Proteomes" id="UP000072618">
    <property type="component" value="Unassembled WGS sequence"/>
</dbReference>
<dbReference type="EMBL" id="FIFW01000005">
    <property type="protein sequence ID" value="CYU38070.1"/>
    <property type="molecule type" value="Genomic_DNA"/>
</dbReference>
<feature type="domain" description="Glycosyltransferase 2-like" evidence="3">
    <location>
        <begin position="9"/>
        <end position="141"/>
    </location>
</feature>
<keyword evidence="1 4" id="KW-0328">Glycosyltransferase</keyword>
<protein>
    <submittedName>
        <fullName evidence="4">Glycosyl transferase family protein</fullName>
        <ecNumber evidence="4">2.4.1.-</ecNumber>
    </submittedName>
</protein>
<dbReference type="PANTHER" id="PTHR22916">
    <property type="entry name" value="GLYCOSYLTRANSFERASE"/>
    <property type="match status" value="1"/>
</dbReference>
<dbReference type="AlphaFoldDB" id="A0A123SNF9"/>
<evidence type="ECO:0000256" key="2">
    <source>
        <dbReference type="ARBA" id="ARBA00022679"/>
    </source>
</evidence>
<sequence length="338" mass="40089">MTDLTKKFSFIIPIYNTGIEIIEKCICSILGQRINNFEIILVNDGSSDKVIDDFCKELESTESGLIYIYQENQGSAVARNKGLDMATGDYIFFVDADDTLVEESFQKYLNLSEEVEITCFDYLITDGQNSTNYSLNSKMDLSNHKNRLYANIMYKPGVLDDFAFGAIWGKCFSRQFLEKNNIRFRPELRKTQDRIFMLEAFLHSSNILYLPIPFYNYHVNPNSITHVKNFKMLDYCERLINCFNDLVEQYPELKKDSKYFTYNIFQEMLLLTYLNKYSDFPSKIYVSEITKIYKRFKLDEGLREINYQDFNNSGEKIKLFLYKNRFFRVLKYYYSRVK</sequence>
<dbReference type="Proteomes" id="UP000073434">
    <property type="component" value="Unassembled WGS sequence"/>
</dbReference>
<accession>A0A123SNF9</accession>
<dbReference type="EMBL" id="FIGJ01000012">
    <property type="protein sequence ID" value="CYU69280.1"/>
    <property type="molecule type" value="Genomic_DNA"/>
</dbReference>